<dbReference type="InterPro" id="IPR044946">
    <property type="entry name" value="Restrct_endonuc_typeI_TRD_sf"/>
</dbReference>
<dbReference type="AlphaFoldDB" id="A0A2S0Q6M6"/>
<dbReference type="PANTHER" id="PTHR30408">
    <property type="entry name" value="TYPE-1 RESTRICTION ENZYME ECOKI SPECIFICITY PROTEIN"/>
    <property type="match status" value="1"/>
</dbReference>
<protein>
    <submittedName>
        <fullName evidence="5">Type-1 restriction enzyme EcoKI specificity protein</fullName>
    </submittedName>
</protein>
<dbReference type="Gene3D" id="1.10.287.1120">
    <property type="entry name" value="Bipartite methylase S protein"/>
    <property type="match status" value="1"/>
</dbReference>
<feature type="domain" description="Type I restriction modification DNA specificity" evidence="4">
    <location>
        <begin position="277"/>
        <end position="419"/>
    </location>
</feature>
<keyword evidence="2" id="KW-0680">Restriction system</keyword>
<dbReference type="InterPro" id="IPR000055">
    <property type="entry name" value="Restrct_endonuc_typeI_TRD"/>
</dbReference>
<dbReference type="GO" id="GO:0003677">
    <property type="term" value="F:DNA binding"/>
    <property type="evidence" value="ECO:0007669"/>
    <property type="project" value="UniProtKB-KW"/>
</dbReference>
<organism evidence="5 6">
    <name type="scientific">Nodularia spumigena UHCC 0039</name>
    <dbReference type="NCBI Taxonomy" id="1914872"/>
    <lineage>
        <taxon>Bacteria</taxon>
        <taxon>Bacillati</taxon>
        <taxon>Cyanobacteriota</taxon>
        <taxon>Cyanophyceae</taxon>
        <taxon>Nostocales</taxon>
        <taxon>Nodulariaceae</taxon>
        <taxon>Nodularia</taxon>
    </lineage>
</organism>
<dbReference type="Proteomes" id="UP000244056">
    <property type="component" value="Chromosome"/>
</dbReference>
<evidence type="ECO:0000313" key="6">
    <source>
        <dbReference type="Proteomes" id="UP000244056"/>
    </source>
</evidence>
<dbReference type="EMBL" id="CP020114">
    <property type="protein sequence ID" value="AVZ30054.1"/>
    <property type="molecule type" value="Genomic_DNA"/>
</dbReference>
<comment type="similarity">
    <text evidence="1">Belongs to the type-I restriction system S methylase family.</text>
</comment>
<dbReference type="KEGG" id="nsp:BMF81_01225"/>
<dbReference type="REBASE" id="246269">
    <property type="entry name" value="S.Nsp0039ORF1226P"/>
</dbReference>
<evidence type="ECO:0000259" key="4">
    <source>
        <dbReference type="Pfam" id="PF01420"/>
    </source>
</evidence>
<evidence type="ECO:0000256" key="3">
    <source>
        <dbReference type="ARBA" id="ARBA00023125"/>
    </source>
</evidence>
<dbReference type="Gene3D" id="3.90.220.20">
    <property type="entry name" value="DNA methylase specificity domains"/>
    <property type="match status" value="2"/>
</dbReference>
<dbReference type="PANTHER" id="PTHR30408:SF12">
    <property type="entry name" value="TYPE I RESTRICTION ENZYME MJAVIII SPECIFICITY SUBUNIT"/>
    <property type="match status" value="1"/>
</dbReference>
<dbReference type="InterPro" id="IPR052021">
    <property type="entry name" value="Type-I_RS_S_subunit"/>
</dbReference>
<evidence type="ECO:0000313" key="5">
    <source>
        <dbReference type="EMBL" id="AVZ30054.1"/>
    </source>
</evidence>
<accession>A0A2S0Q6M6</accession>
<name>A0A2S0Q6M6_NODSP</name>
<dbReference type="Pfam" id="PF01420">
    <property type="entry name" value="Methylase_S"/>
    <property type="match status" value="2"/>
</dbReference>
<dbReference type="SUPFAM" id="SSF116734">
    <property type="entry name" value="DNA methylase specificity domain"/>
    <property type="match status" value="2"/>
</dbReference>
<evidence type="ECO:0000256" key="1">
    <source>
        <dbReference type="ARBA" id="ARBA00010923"/>
    </source>
</evidence>
<evidence type="ECO:0000256" key="2">
    <source>
        <dbReference type="ARBA" id="ARBA00022747"/>
    </source>
</evidence>
<dbReference type="GO" id="GO:0009307">
    <property type="term" value="P:DNA restriction-modification system"/>
    <property type="evidence" value="ECO:0007669"/>
    <property type="project" value="UniProtKB-KW"/>
</dbReference>
<feature type="domain" description="Type I restriction modification DNA specificity" evidence="4">
    <location>
        <begin position="19"/>
        <end position="190"/>
    </location>
</feature>
<proteinExistence type="inferred from homology"/>
<sequence length="442" mass="49677">MKRYPQYKDSGVDWLGDIPEHWEIIPLGYIVKKIGSGVTPKGGGQVYQDKGIPLLRSQNIHFDGLRLDDVAFISEEIHESMTNSKVLPKDILLNITGASIGRVCLVPESFGQANVNQHVCIIRPKNNNICKYLSYFLASGFIQSVIQMSQNGSSREGLNYSQIKCFPVLICQNQEQKKIACFLDSKLEEIDKFISNKQRLIELLKEQKTAIINRAVTKGLNPDAPMKPSGIEWLGDIPAHWEVIPLSSVTNFISYGFTNPMPVADEGPFMLTAHDIGDGYIRFETARKTTIKAFINDLTNKSRPLTNDILITKDGTLGRVALFDSNEACINQSVALLRIKKSAISIQFIFNLLRTYSYQETMKFDAGGTTIKHIYISRLIKMKLAVPPTQEEQARIAHEIQKVGNQINQAITKIEKEIELIKEYRTTLISEAVTGKIDVRET</sequence>
<dbReference type="RefSeq" id="WP_107806051.1">
    <property type="nucleotide sequence ID" value="NZ_CAWNZE010000001.1"/>
</dbReference>
<dbReference type="CDD" id="cd17256">
    <property type="entry name" value="RMtype1_S_EcoJA65PI-TRD1-CR1_like"/>
    <property type="match status" value="1"/>
</dbReference>
<gene>
    <name evidence="5" type="primary">hsdS</name>
    <name evidence="5" type="ORF">BMF81_01225</name>
</gene>
<reference evidence="5 6" key="1">
    <citation type="submission" date="2017-03" db="EMBL/GenBank/DDBJ databases">
        <title>Comparative genomics of the toxic Baltic Sea cyanobacteria Nodularia spumigena UHCC 0039 and its response on varying salinity.</title>
        <authorList>
            <person name="Teikari J.E."/>
        </authorList>
    </citation>
    <scope>NUCLEOTIDE SEQUENCE [LARGE SCALE GENOMIC DNA]</scope>
    <source>
        <strain evidence="5 6">UHCC 0039</strain>
    </source>
</reference>
<keyword evidence="3" id="KW-0238">DNA-binding</keyword>
<dbReference type="GeneID" id="78016591"/>